<reference evidence="13" key="2">
    <citation type="submission" date="2020-05" db="EMBL/GenBank/DDBJ databases">
        <authorList>
            <person name="Delgado-Blas J."/>
        </authorList>
    </citation>
    <scope>NUCLEOTIDE SEQUENCE</scope>
    <source>
        <strain evidence="13">BB1453</strain>
    </source>
</reference>
<dbReference type="PANTHER" id="PTHR30153:SF2">
    <property type="entry name" value="REPLICATIVE DNA HELICASE"/>
    <property type="match status" value="1"/>
</dbReference>
<dbReference type="GO" id="GO:0043139">
    <property type="term" value="F:5'-3' DNA helicase activity"/>
    <property type="evidence" value="ECO:0007669"/>
    <property type="project" value="UniProtKB-EC"/>
</dbReference>
<sequence>MNSKFCDLYAEKSVIGGILNATGEYTDLASSAIETLSEDDFTAVSNKLILRALKRMNQAGAKIDLIMVNSELEQCGDSKNSGGFPYLAECAKDLPSIHMLPGYVEKVKQLSLARGTISILQDGISRINESGINHVHDIAGQIQEEISNVSNNQVTETQHIMSGVEESLSIIESMISGDIWKYKTEFGLPDIDQAFGGFNNTDFIVIGGRPGMGKTMLSTTITKSVGLAKSKPVLFYSLEMPSWQISERVAFHHARVDKESILGKEKSKMNMDEAWARLSSSLAEIKDSPIYINDKPSMSIHEIRADARRMNKQTGGLGVIIVDYLQKMKMTNPENMNQSVGEIATGLKNLAKELKCPVIALAQLNRNLEQRTNKRPGNADLRESGVIEQEADVIFMIYRDEKYNPDTELKGITEVICTKSRHAPGAEKTYYFTNTHGGLDTADLSRAFMDRYSDADIEC</sequence>
<accession>A0A264VLU8</accession>
<dbReference type="InterPro" id="IPR007693">
    <property type="entry name" value="DNA_helicase_DnaB-like_N"/>
</dbReference>
<dbReference type="InterPro" id="IPR036185">
    <property type="entry name" value="DNA_heli_DnaB-like_N_sf"/>
</dbReference>
<dbReference type="SUPFAM" id="SSF52540">
    <property type="entry name" value="P-loop containing nucleoside triphosphate hydrolases"/>
    <property type="match status" value="1"/>
</dbReference>
<dbReference type="InterPro" id="IPR027417">
    <property type="entry name" value="P-loop_NTPase"/>
</dbReference>
<evidence type="ECO:0000256" key="2">
    <source>
        <dbReference type="ARBA" id="ARBA00022515"/>
    </source>
</evidence>
<dbReference type="Pfam" id="PF03796">
    <property type="entry name" value="DnaB_C"/>
    <property type="match status" value="1"/>
</dbReference>
<keyword evidence="3" id="KW-0235">DNA replication</keyword>
<evidence type="ECO:0000256" key="11">
    <source>
        <dbReference type="ARBA" id="ARBA00048954"/>
    </source>
</evidence>
<dbReference type="PANTHER" id="PTHR30153">
    <property type="entry name" value="REPLICATIVE DNA HELICASE DNAB"/>
    <property type="match status" value="1"/>
</dbReference>
<dbReference type="InterPro" id="IPR007694">
    <property type="entry name" value="DNA_helicase_DnaB-like_C"/>
</dbReference>
<dbReference type="Proteomes" id="UP000216001">
    <property type="component" value="Unassembled WGS sequence"/>
</dbReference>
<dbReference type="GO" id="GO:0006269">
    <property type="term" value="P:DNA replication, synthesis of primer"/>
    <property type="evidence" value="ECO:0007669"/>
    <property type="project" value="UniProtKB-KW"/>
</dbReference>
<dbReference type="GO" id="GO:0016787">
    <property type="term" value="F:hydrolase activity"/>
    <property type="evidence" value="ECO:0007669"/>
    <property type="project" value="UniProtKB-KW"/>
</dbReference>
<evidence type="ECO:0000313" key="15">
    <source>
        <dbReference type="Proteomes" id="UP000216001"/>
    </source>
</evidence>
<evidence type="ECO:0000259" key="12">
    <source>
        <dbReference type="PROSITE" id="PS51199"/>
    </source>
</evidence>
<evidence type="ECO:0000256" key="4">
    <source>
        <dbReference type="ARBA" id="ARBA00022741"/>
    </source>
</evidence>
<comment type="catalytic activity">
    <reaction evidence="11">
        <text>ATP + H2O = ADP + phosphate + H(+)</text>
        <dbReference type="Rhea" id="RHEA:13065"/>
        <dbReference type="ChEBI" id="CHEBI:15377"/>
        <dbReference type="ChEBI" id="CHEBI:15378"/>
        <dbReference type="ChEBI" id="CHEBI:30616"/>
        <dbReference type="ChEBI" id="CHEBI:43474"/>
        <dbReference type="ChEBI" id="CHEBI:456216"/>
        <dbReference type="EC" id="5.6.2.3"/>
    </reaction>
</comment>
<evidence type="ECO:0000256" key="7">
    <source>
        <dbReference type="ARBA" id="ARBA00022840"/>
    </source>
</evidence>
<dbReference type="EMBL" id="NOWC01000040">
    <property type="protein sequence ID" value="OZS72316.1"/>
    <property type="molecule type" value="Genomic_DNA"/>
</dbReference>
<keyword evidence="8" id="KW-0238">DNA-binding</keyword>
<comment type="caution">
    <text evidence="14">The sequence shown here is derived from an EMBL/GenBank/DDBJ whole genome shotgun (WGS) entry which is preliminary data.</text>
</comment>
<dbReference type="GO" id="GO:0005524">
    <property type="term" value="F:ATP binding"/>
    <property type="evidence" value="ECO:0007669"/>
    <property type="project" value="UniProtKB-KW"/>
</dbReference>
<evidence type="ECO:0000256" key="10">
    <source>
        <dbReference type="ARBA" id="ARBA00044969"/>
    </source>
</evidence>
<dbReference type="GO" id="GO:1990077">
    <property type="term" value="C:primosome complex"/>
    <property type="evidence" value="ECO:0007669"/>
    <property type="project" value="UniProtKB-KW"/>
</dbReference>
<dbReference type="Proteomes" id="UP000834611">
    <property type="component" value="Unassembled WGS sequence"/>
</dbReference>
<dbReference type="Pfam" id="PF00772">
    <property type="entry name" value="DnaB"/>
    <property type="match status" value="1"/>
</dbReference>
<evidence type="ECO:0000256" key="1">
    <source>
        <dbReference type="ARBA" id="ARBA00008428"/>
    </source>
</evidence>
<feature type="domain" description="SF4 helicase" evidence="12">
    <location>
        <begin position="177"/>
        <end position="445"/>
    </location>
</feature>
<dbReference type="PROSITE" id="PS51199">
    <property type="entry name" value="SF4_HELICASE"/>
    <property type="match status" value="1"/>
</dbReference>
<name>A0A264VLU8_PRORE</name>
<evidence type="ECO:0000256" key="3">
    <source>
        <dbReference type="ARBA" id="ARBA00022705"/>
    </source>
</evidence>
<reference evidence="14 15" key="1">
    <citation type="submission" date="2017-07" db="EMBL/GenBank/DDBJ databases">
        <title>blaIMP-27 on transferable plasmids in Proteus mirabilis and Providencia rettgeri.</title>
        <authorList>
            <person name="Potter R."/>
        </authorList>
    </citation>
    <scope>NUCLEOTIDE SEQUENCE [LARGE SCALE GENOMIC DNA]</scope>
    <source>
        <strain evidence="14 15">PR1</strain>
    </source>
</reference>
<keyword evidence="7" id="KW-0067">ATP-binding</keyword>
<evidence type="ECO:0000313" key="14">
    <source>
        <dbReference type="EMBL" id="OZS72316.1"/>
    </source>
</evidence>
<keyword evidence="9" id="KW-0413">Isomerase</keyword>
<dbReference type="Gene3D" id="3.40.50.300">
    <property type="entry name" value="P-loop containing nucleotide triphosphate hydrolases"/>
    <property type="match status" value="1"/>
</dbReference>
<dbReference type="SMART" id="SM00382">
    <property type="entry name" value="AAA"/>
    <property type="match status" value="1"/>
</dbReference>
<dbReference type="AlphaFoldDB" id="A0A264VLU8"/>
<evidence type="ECO:0000256" key="8">
    <source>
        <dbReference type="ARBA" id="ARBA00023125"/>
    </source>
</evidence>
<evidence type="ECO:0000256" key="5">
    <source>
        <dbReference type="ARBA" id="ARBA00022801"/>
    </source>
</evidence>
<dbReference type="Gene3D" id="1.10.860.10">
    <property type="entry name" value="DNAb Helicase, Chain A"/>
    <property type="match status" value="1"/>
</dbReference>
<gene>
    <name evidence="13" type="primary">dnaB_2</name>
    <name evidence="14" type="ORF">CHI95_22700</name>
    <name evidence="13" type="ORF">GHA_03442</name>
</gene>
<evidence type="ECO:0000313" key="13">
    <source>
        <dbReference type="EMBL" id="CAB5709654.1"/>
    </source>
</evidence>
<dbReference type="InterPro" id="IPR016136">
    <property type="entry name" value="DNA_helicase_N/primase_C"/>
</dbReference>
<keyword evidence="2" id="KW-0639">Primosome</keyword>
<comment type="similarity">
    <text evidence="1">Belongs to the helicase family. DnaB subfamily.</text>
</comment>
<keyword evidence="6 14" id="KW-0347">Helicase</keyword>
<dbReference type="SUPFAM" id="SSF48024">
    <property type="entry name" value="N-terminal domain of DnaB helicase"/>
    <property type="match status" value="1"/>
</dbReference>
<dbReference type="InterPro" id="IPR003593">
    <property type="entry name" value="AAA+_ATPase"/>
</dbReference>
<keyword evidence="5 13" id="KW-0378">Hydrolase</keyword>
<dbReference type="EC" id="5.6.2.3" evidence="10"/>
<dbReference type="RefSeq" id="WP_094963042.1">
    <property type="nucleotide sequence ID" value="NZ_CAHPRV010000002.1"/>
</dbReference>
<evidence type="ECO:0000256" key="9">
    <source>
        <dbReference type="ARBA" id="ARBA00023235"/>
    </source>
</evidence>
<proteinExistence type="inferred from homology"/>
<dbReference type="GO" id="GO:0003677">
    <property type="term" value="F:DNA binding"/>
    <property type="evidence" value="ECO:0007669"/>
    <property type="project" value="UniProtKB-KW"/>
</dbReference>
<protein>
    <recommendedName>
        <fullName evidence="10">DNA 5'-3' helicase</fullName>
        <ecNumber evidence="10">5.6.2.3</ecNumber>
    </recommendedName>
</protein>
<evidence type="ECO:0000256" key="6">
    <source>
        <dbReference type="ARBA" id="ARBA00022806"/>
    </source>
</evidence>
<dbReference type="EMBL" id="CAHPSF010000011">
    <property type="protein sequence ID" value="CAB5709654.1"/>
    <property type="molecule type" value="Genomic_DNA"/>
</dbReference>
<keyword evidence="4" id="KW-0547">Nucleotide-binding</keyword>
<dbReference type="GO" id="GO:0005829">
    <property type="term" value="C:cytosol"/>
    <property type="evidence" value="ECO:0007669"/>
    <property type="project" value="TreeGrafter"/>
</dbReference>
<organism evidence="14 15">
    <name type="scientific">Providencia rettgeri</name>
    <dbReference type="NCBI Taxonomy" id="587"/>
    <lineage>
        <taxon>Bacteria</taxon>
        <taxon>Pseudomonadati</taxon>
        <taxon>Pseudomonadota</taxon>
        <taxon>Gammaproteobacteria</taxon>
        <taxon>Enterobacterales</taxon>
        <taxon>Morganellaceae</taxon>
        <taxon>Providencia</taxon>
    </lineage>
</organism>
<dbReference type="CDD" id="cd00984">
    <property type="entry name" value="DnaB_C"/>
    <property type="match status" value="1"/>
</dbReference>